<dbReference type="InterPro" id="IPR027275">
    <property type="entry name" value="PRC-brl_dom"/>
</dbReference>
<dbReference type="Pfam" id="PF05239">
    <property type="entry name" value="PRC"/>
    <property type="match status" value="1"/>
</dbReference>
<dbReference type="RefSeq" id="WP_143985314.1">
    <property type="nucleotide sequence ID" value="NZ_CP041692.1"/>
</dbReference>
<dbReference type="SUPFAM" id="SSF50346">
    <property type="entry name" value="PRC-barrel domain"/>
    <property type="match status" value="1"/>
</dbReference>
<dbReference type="GO" id="GO:0030077">
    <property type="term" value="C:plasma membrane light-harvesting complex"/>
    <property type="evidence" value="ECO:0007669"/>
    <property type="project" value="InterPro"/>
</dbReference>
<protein>
    <submittedName>
        <fullName evidence="2">PRC-barrel domain containing protein</fullName>
    </submittedName>
</protein>
<dbReference type="AlphaFoldDB" id="A0A516PWK8"/>
<keyword evidence="3" id="KW-1185">Reference proteome</keyword>
<evidence type="ECO:0000313" key="2">
    <source>
        <dbReference type="EMBL" id="QDP95341.1"/>
    </source>
</evidence>
<dbReference type="InterPro" id="IPR014747">
    <property type="entry name" value="Bac_photo_RC_H_C"/>
</dbReference>
<feature type="domain" description="PRC-barrel" evidence="1">
    <location>
        <begin position="9"/>
        <end position="71"/>
    </location>
</feature>
<evidence type="ECO:0000313" key="3">
    <source>
        <dbReference type="Proteomes" id="UP000319263"/>
    </source>
</evidence>
<dbReference type="Gene3D" id="3.90.50.10">
    <property type="entry name" value="Photosynthetic Reaction Center, subunit H, domain 2"/>
    <property type="match status" value="1"/>
</dbReference>
<proteinExistence type="predicted"/>
<dbReference type="InterPro" id="IPR011033">
    <property type="entry name" value="PRC_barrel-like_sf"/>
</dbReference>
<dbReference type="Proteomes" id="UP000319263">
    <property type="component" value="Chromosome"/>
</dbReference>
<organism evidence="2 3">
    <name type="scientific">Microlunatus elymi</name>
    <dbReference type="NCBI Taxonomy" id="2596828"/>
    <lineage>
        <taxon>Bacteria</taxon>
        <taxon>Bacillati</taxon>
        <taxon>Actinomycetota</taxon>
        <taxon>Actinomycetes</taxon>
        <taxon>Propionibacteriales</taxon>
        <taxon>Propionibacteriaceae</taxon>
        <taxon>Microlunatus</taxon>
    </lineage>
</organism>
<gene>
    <name evidence="2" type="ORF">FOE78_04920</name>
</gene>
<dbReference type="KEGG" id="mik:FOE78_04920"/>
<dbReference type="OrthoDB" id="3712018at2"/>
<name>A0A516PWK8_9ACTN</name>
<accession>A0A516PWK8</accession>
<dbReference type="EMBL" id="CP041692">
    <property type="protein sequence ID" value="QDP95341.1"/>
    <property type="molecule type" value="Genomic_DNA"/>
</dbReference>
<dbReference type="GO" id="GO:0019684">
    <property type="term" value="P:photosynthesis, light reaction"/>
    <property type="evidence" value="ECO:0007669"/>
    <property type="project" value="InterPro"/>
</dbReference>
<sequence>MTVPTNIGEWRDKDVLIDADEKLGKLADIYYDAETDEPVFLAVRTGMLSQKQVLVPARDLVTSPDYITLPWTKADVDGAPTTRSGEELPVEDEERAFRHFGLDYTPPASTSGRRLVRR</sequence>
<evidence type="ECO:0000259" key="1">
    <source>
        <dbReference type="Pfam" id="PF05239"/>
    </source>
</evidence>
<reference evidence="2 3" key="1">
    <citation type="submission" date="2019-07" db="EMBL/GenBank/DDBJ databases">
        <title>Microlunatus dokdonensis sp. nov. isolated from the rhizospheric soil of the wild plant Elymus tsukushiensis.</title>
        <authorList>
            <person name="Ghim S.-Y."/>
            <person name="Hwang Y.-J."/>
            <person name="Son J.-S."/>
            <person name="Shin J.-H."/>
        </authorList>
    </citation>
    <scope>NUCLEOTIDE SEQUENCE [LARGE SCALE GENOMIC DNA]</scope>
    <source>
        <strain evidence="2 3">KUDC0627</strain>
    </source>
</reference>